<evidence type="ECO:0000313" key="4">
    <source>
        <dbReference type="Proteomes" id="UP000294927"/>
    </source>
</evidence>
<dbReference type="GO" id="GO:0016740">
    <property type="term" value="F:transferase activity"/>
    <property type="evidence" value="ECO:0007669"/>
    <property type="project" value="UniProtKB-KW"/>
</dbReference>
<evidence type="ECO:0000313" key="3">
    <source>
        <dbReference type="EMBL" id="TDV56425.1"/>
    </source>
</evidence>
<accession>A0A4R7W2R0</accession>
<organism evidence="3 4">
    <name type="scientific">Actinophytocola oryzae</name>
    <dbReference type="NCBI Taxonomy" id="502181"/>
    <lineage>
        <taxon>Bacteria</taxon>
        <taxon>Bacillati</taxon>
        <taxon>Actinomycetota</taxon>
        <taxon>Actinomycetes</taxon>
        <taxon>Pseudonocardiales</taxon>
        <taxon>Pseudonocardiaceae</taxon>
    </lineage>
</organism>
<sequence>MYPITPLGYGSLLDSAAILPGLYSNMESSTSGSPRESAPPLAGVKVIELGQLIAGPFCGQLLADFGADVIKVEQPGEGDPMRRWGFSRDGKSLSWSVIARGKRCVTADLRTPEGVELVTALAREADVLVENFRPGTLERFGLGPDTLAALNPGLIVVRVSGYGQTGPYAHRAGYGSIGEAMGGLRYLVGEPDRPPSRMGVSLGDMLAGMHAAMGALLALQARHRDGLGQQVDVSIYESVLAMTEALVADQAIAGVRRERSGAVLPGVAPSNVYPTSDGEYVLVAANQDTVFRRLAVAMGAPELGTSPEYGTHHARGERQAELDDLIAGWTVRHTAADVLEILEANGVPAGRVYTAADMLADPHFAARQSIVRVPDEKLGEVPMQGVAPRLSATPGTIRWTGAELGRHDTEVRGEIGQRTG</sequence>
<dbReference type="AlphaFoldDB" id="A0A4R7W2R0"/>
<dbReference type="InterPro" id="IPR044855">
    <property type="entry name" value="CoA-Trfase_III_dom3_sf"/>
</dbReference>
<keyword evidence="2 3" id="KW-0808">Transferase</keyword>
<dbReference type="Gene3D" id="3.40.50.10540">
    <property type="entry name" value="Crotonobetainyl-coa:carnitine coa-transferase, domain 1"/>
    <property type="match status" value="1"/>
</dbReference>
<comment type="similarity">
    <text evidence="1">Belongs to the CoA-transferase III family.</text>
</comment>
<dbReference type="PANTHER" id="PTHR48228:SF6">
    <property type="entry name" value="L-CARNITINE COA-TRANSFERASE"/>
    <property type="match status" value="1"/>
</dbReference>
<dbReference type="Proteomes" id="UP000294927">
    <property type="component" value="Unassembled WGS sequence"/>
</dbReference>
<evidence type="ECO:0000256" key="1">
    <source>
        <dbReference type="ARBA" id="ARBA00008383"/>
    </source>
</evidence>
<proteinExistence type="inferred from homology"/>
<evidence type="ECO:0000256" key="2">
    <source>
        <dbReference type="ARBA" id="ARBA00022679"/>
    </source>
</evidence>
<dbReference type="InterPro" id="IPR003673">
    <property type="entry name" value="CoA-Trfase_fam_III"/>
</dbReference>
<dbReference type="SUPFAM" id="SSF89796">
    <property type="entry name" value="CoA-transferase family III (CaiB/BaiF)"/>
    <property type="match status" value="1"/>
</dbReference>
<keyword evidence="4" id="KW-1185">Reference proteome</keyword>
<dbReference type="Pfam" id="PF02515">
    <property type="entry name" value="CoA_transf_3"/>
    <property type="match status" value="1"/>
</dbReference>
<name>A0A4R7W2R0_9PSEU</name>
<dbReference type="Gene3D" id="3.30.1540.10">
    <property type="entry name" value="formyl-coa transferase, domain 3"/>
    <property type="match status" value="1"/>
</dbReference>
<protein>
    <submittedName>
        <fullName evidence="3">Succinyl-CoA:(R)-citramalate CoA-transferase</fullName>
    </submittedName>
</protein>
<reference evidence="3 4" key="1">
    <citation type="submission" date="2019-03" db="EMBL/GenBank/DDBJ databases">
        <title>Genomic Encyclopedia of Archaeal and Bacterial Type Strains, Phase II (KMG-II): from individual species to whole genera.</title>
        <authorList>
            <person name="Goeker M."/>
        </authorList>
    </citation>
    <scope>NUCLEOTIDE SEQUENCE [LARGE SCALE GENOMIC DNA]</scope>
    <source>
        <strain evidence="3 4">DSM 45499</strain>
    </source>
</reference>
<dbReference type="PANTHER" id="PTHR48228">
    <property type="entry name" value="SUCCINYL-COA--D-CITRAMALATE COA-TRANSFERASE"/>
    <property type="match status" value="1"/>
</dbReference>
<comment type="caution">
    <text evidence="3">The sequence shown here is derived from an EMBL/GenBank/DDBJ whole genome shotgun (WGS) entry which is preliminary data.</text>
</comment>
<gene>
    <name evidence="3" type="ORF">CLV71_102492</name>
</gene>
<dbReference type="EMBL" id="SOCP01000002">
    <property type="protein sequence ID" value="TDV56425.1"/>
    <property type="molecule type" value="Genomic_DNA"/>
</dbReference>
<dbReference type="InterPro" id="IPR050509">
    <property type="entry name" value="CoA-transferase_III"/>
</dbReference>
<dbReference type="InterPro" id="IPR023606">
    <property type="entry name" value="CoA-Trfase_III_dom_1_sf"/>
</dbReference>